<gene>
    <name evidence="1" type="ORF">DNFNHJIP_00161</name>
</gene>
<dbReference type="Proteomes" id="UP000614580">
    <property type="component" value="Unassembled WGS sequence"/>
</dbReference>
<dbReference type="AlphaFoldDB" id="A0A812A046"/>
<reference evidence="1" key="1">
    <citation type="submission" date="2020-12" db="EMBL/GenBank/DDBJ databases">
        <authorList>
            <person name="Hahn C.J."/>
            <person name="Laso-Perez R."/>
            <person name="Vulcano F."/>
            <person name="Vaziourakis K.-M."/>
            <person name="Stokke R."/>
            <person name="Steen I.H."/>
            <person name="Teske A."/>
            <person name="Boetius A."/>
            <person name="Liebeke M."/>
            <person name="Amann R."/>
            <person name="Knittel K."/>
        </authorList>
    </citation>
    <scope>NUCLEOTIDE SEQUENCE</scope>
    <source>
        <strain evidence="1">Gfbio:c6db26ca-90af-429b-aeed-0e3e8aed0b5e:GoM-Arc1_AMV-AAA_792_C10</strain>
    </source>
</reference>
<accession>A0A812A046</accession>
<dbReference type="EMBL" id="CAJHZY010000011">
    <property type="protein sequence ID" value="CAD7766761.1"/>
    <property type="molecule type" value="Genomic_DNA"/>
</dbReference>
<dbReference type="InterPro" id="IPR021417">
    <property type="entry name" value="DUF3060"/>
</dbReference>
<comment type="caution">
    <text evidence="1">The sequence shown here is derived from an EMBL/GenBank/DDBJ whole genome shotgun (WGS) entry which is preliminary data.</text>
</comment>
<proteinExistence type="predicted"/>
<dbReference type="Pfam" id="PF11259">
    <property type="entry name" value="DUF3060"/>
    <property type="match status" value="1"/>
</dbReference>
<protein>
    <submittedName>
        <fullName evidence="1">Uncharacterized protein</fullName>
    </submittedName>
</protein>
<name>A0A812A046_9EURY</name>
<evidence type="ECO:0000313" key="2">
    <source>
        <dbReference type="Proteomes" id="UP000614580"/>
    </source>
</evidence>
<evidence type="ECO:0000313" key="1">
    <source>
        <dbReference type="EMBL" id="CAD7766761.1"/>
    </source>
</evidence>
<organism evidence="1 2">
    <name type="scientific">Candidatus Argoarchaeum ethanivorans</name>
    <dbReference type="NCBI Taxonomy" id="2608793"/>
    <lineage>
        <taxon>Archaea</taxon>
        <taxon>Methanobacteriati</taxon>
        <taxon>Methanobacteriota</taxon>
        <taxon>Stenosarchaea group</taxon>
        <taxon>Methanomicrobia</taxon>
        <taxon>Methanosarcinales</taxon>
        <taxon>Methanosarcinales incertae sedis</taxon>
        <taxon>GOM Arc I cluster</taxon>
        <taxon>Candidatus Argoarchaeum</taxon>
    </lineage>
</organism>
<sequence length="104" mass="11694">MRLIPYSFGVKVRYETSPLPEQPIVTPTQPTIPISTTQNINGNYKVQDVSGGTININGNYNEIKILNVDVSLIRVNGNYNTVYYPKEARPTIKENGFGNEIKTY</sequence>